<dbReference type="InterPro" id="IPR011990">
    <property type="entry name" value="TPR-like_helical_dom_sf"/>
</dbReference>
<evidence type="ECO:0000313" key="3">
    <source>
        <dbReference type="EMBL" id="MFC5711838.1"/>
    </source>
</evidence>
<evidence type="ECO:0000313" key="4">
    <source>
        <dbReference type="Proteomes" id="UP001596142"/>
    </source>
</evidence>
<feature type="region of interest" description="Disordered" evidence="1">
    <location>
        <begin position="1"/>
        <end position="41"/>
    </location>
</feature>
<reference evidence="4" key="1">
    <citation type="journal article" date="2019" name="Int. J. Syst. Evol. Microbiol.">
        <title>The Global Catalogue of Microorganisms (GCM) 10K type strain sequencing project: providing services to taxonomists for standard genome sequencing and annotation.</title>
        <authorList>
            <consortium name="The Broad Institute Genomics Platform"/>
            <consortium name="The Broad Institute Genome Sequencing Center for Infectious Disease"/>
            <person name="Wu L."/>
            <person name="Ma J."/>
        </authorList>
    </citation>
    <scope>NUCLEOTIDE SEQUENCE [LARGE SCALE GENOMIC DNA]</scope>
    <source>
        <strain evidence="4">CECT 7184</strain>
    </source>
</reference>
<dbReference type="InterPro" id="IPR012337">
    <property type="entry name" value="RNaseH-like_sf"/>
</dbReference>
<dbReference type="Proteomes" id="UP001596142">
    <property type="component" value="Unassembled WGS sequence"/>
</dbReference>
<evidence type="ECO:0000256" key="1">
    <source>
        <dbReference type="SAM" id="MobiDB-lite"/>
    </source>
</evidence>
<dbReference type="SUPFAM" id="SSF81901">
    <property type="entry name" value="HCP-like"/>
    <property type="match status" value="1"/>
</dbReference>
<dbReference type="InterPro" id="IPR036397">
    <property type="entry name" value="RNaseH_sf"/>
</dbReference>
<feature type="compositionally biased region" description="Basic residues" evidence="1">
    <location>
        <begin position="1"/>
        <end position="11"/>
    </location>
</feature>
<gene>
    <name evidence="3" type="ORF">ACFPU1_03510</name>
</gene>
<protein>
    <submittedName>
        <fullName evidence="3">Ribonuclease H-like domain-containing protein</fullName>
    </submittedName>
</protein>
<feature type="compositionally biased region" description="Basic and acidic residues" evidence="1">
    <location>
        <begin position="15"/>
        <end position="41"/>
    </location>
</feature>
<dbReference type="PANTHER" id="PTHR38462:SF1">
    <property type="entry name" value="YPRB RIBONUCLEASE H-LIKE DOMAIN-CONTAINING PROTEIN"/>
    <property type="match status" value="1"/>
</dbReference>
<proteinExistence type="predicted"/>
<accession>A0ABW0YMZ3</accession>
<dbReference type="PANTHER" id="PTHR38462">
    <property type="entry name" value="EXONUCLEASE-LIKE PROTEIN"/>
    <property type="match status" value="1"/>
</dbReference>
<dbReference type="EMBL" id="JBHSOZ010000003">
    <property type="protein sequence ID" value="MFC5711838.1"/>
    <property type="molecule type" value="Genomic_DNA"/>
</dbReference>
<organism evidence="3 4">
    <name type="scientific">Thalassorhabdus alkalitolerans</name>
    <dbReference type="NCBI Taxonomy" id="2282697"/>
    <lineage>
        <taxon>Bacteria</taxon>
        <taxon>Bacillati</taxon>
        <taxon>Bacillota</taxon>
        <taxon>Bacilli</taxon>
        <taxon>Bacillales</taxon>
        <taxon>Bacillaceae</taxon>
        <taxon>Thalassorhabdus</taxon>
    </lineage>
</organism>
<feature type="domain" description="YprB ribonuclease H-like" evidence="2">
    <location>
        <begin position="113"/>
        <end position="281"/>
    </location>
</feature>
<dbReference type="Gene3D" id="3.30.420.10">
    <property type="entry name" value="Ribonuclease H-like superfamily/Ribonuclease H"/>
    <property type="match status" value="1"/>
</dbReference>
<keyword evidence="4" id="KW-1185">Reference proteome</keyword>
<dbReference type="Pfam" id="PF13482">
    <property type="entry name" value="RNase_H_2"/>
    <property type="match status" value="1"/>
</dbReference>
<sequence length="428" mass="50448">MGLKNKLKRMQSHLGAKEISSKDNQRSVFSREETDKEDKEKKEVSHREIWERFDTYPRFLDGEYMLLRKVVYPLSHFHGKYQFKELYDVFQQWKTTACEHPLNPSFMNPEELLFFDTETTGLSGGAGNTIFLLGTACVQKDQVTVKQYFLPGPEAEVALYHTFLSEVSSLDHLVTYNGKSFDWPQVKTRHTFVRNEVPKLPSFGHYDLLHGARRLFKHTLESCKLSQVEKEILQFKRLDDTPGYLAPMLYFDYLQEGHPEIIKGILTHNEWDVLSLISLYIDISKRIISKGTDQREALEVGRWHESTGNIDHAIQCFHKAEKFSKGENAEALYYLGKLYKKKKDLENAVYYFHKVEDRKGLFVSEASIELAKIYEHSRKDYEKALYYTWRSLEYWKERQRIVKSHKALGNKEEFTKRINRLEGKIKKR</sequence>
<dbReference type="SUPFAM" id="SSF53098">
    <property type="entry name" value="Ribonuclease H-like"/>
    <property type="match status" value="1"/>
</dbReference>
<evidence type="ECO:0000259" key="2">
    <source>
        <dbReference type="Pfam" id="PF13482"/>
    </source>
</evidence>
<comment type="caution">
    <text evidence="3">The sequence shown here is derived from an EMBL/GenBank/DDBJ whole genome shotgun (WGS) entry which is preliminary data.</text>
</comment>
<dbReference type="Gene3D" id="1.25.40.10">
    <property type="entry name" value="Tetratricopeptide repeat domain"/>
    <property type="match status" value="1"/>
</dbReference>
<dbReference type="InterPro" id="IPR038720">
    <property type="entry name" value="YprB_RNase_H-like_dom"/>
</dbReference>
<name>A0ABW0YMZ3_9BACI</name>
<dbReference type="RefSeq" id="WP_385938655.1">
    <property type="nucleotide sequence ID" value="NZ_JBHSOZ010000003.1"/>
</dbReference>